<dbReference type="Proteomes" id="UP000190074">
    <property type="component" value="Unassembled WGS sequence"/>
</dbReference>
<gene>
    <name evidence="1" type="ORF">SAMEA2259716_02312</name>
</gene>
<evidence type="ECO:0000313" key="2">
    <source>
        <dbReference type="Proteomes" id="UP000190074"/>
    </source>
</evidence>
<accession>A0A1U4SW65</accession>
<proteinExistence type="predicted"/>
<reference evidence="1 2" key="1">
    <citation type="submission" date="2016-11" db="EMBL/GenBank/DDBJ databases">
        <authorList>
            <consortium name="Pathogen Informatics"/>
        </authorList>
    </citation>
    <scope>NUCLEOTIDE SEQUENCE [LARGE SCALE GENOMIC DNA]</scope>
    <source>
        <strain evidence="1 2">911</strain>
    </source>
</reference>
<protein>
    <submittedName>
        <fullName evidence="1">Uncharacterized protein</fullName>
    </submittedName>
</protein>
<sequence length="221" mass="23058">MAADVGVIATDTSLTLVHTHIAAVVGINDVAIAHIAVDGGRTLAGSDGTGVTAAHGHGTVADGGGITITELQITEAQIQQRTTVEAVDVPTGAHHLVAARDRVVAREVGVVVAQEVIVPGAQQRRRQDARTIGLCGVVILQVARQIVDRVTRVDPLRLVAVIGSDRLGDDRHHRADLCGTDCRQSGVGQRGLWVGNVTCGLNGVAEQVEDEVDDGHWGLLQ</sequence>
<name>A0A1U4SW65_9MYCO</name>
<dbReference type="AlphaFoldDB" id="A0A1U4SW65"/>
<dbReference type="EMBL" id="FVGW01000003">
    <property type="protein sequence ID" value="SKL99716.1"/>
    <property type="molecule type" value="Genomic_DNA"/>
</dbReference>
<organism evidence="1 2">
    <name type="scientific">Mycobacteroides abscessus subsp. massiliense</name>
    <dbReference type="NCBI Taxonomy" id="1962118"/>
    <lineage>
        <taxon>Bacteria</taxon>
        <taxon>Bacillati</taxon>
        <taxon>Actinomycetota</taxon>
        <taxon>Actinomycetes</taxon>
        <taxon>Mycobacteriales</taxon>
        <taxon>Mycobacteriaceae</taxon>
        <taxon>Mycobacteroides</taxon>
        <taxon>Mycobacteroides abscessus</taxon>
    </lineage>
</organism>
<evidence type="ECO:0000313" key="1">
    <source>
        <dbReference type="EMBL" id="SKL99716.1"/>
    </source>
</evidence>